<gene>
    <name evidence="2" type="ORF">SAMN04490247_3035</name>
</gene>
<dbReference type="SUPFAM" id="SSF52540">
    <property type="entry name" value="P-loop containing nucleoside triphosphate hydrolases"/>
    <property type="match status" value="1"/>
</dbReference>
<dbReference type="Proteomes" id="UP000199225">
    <property type="component" value="Unassembled WGS sequence"/>
</dbReference>
<name>A0A1G8W572_9BACI</name>
<reference evidence="3" key="1">
    <citation type="submission" date="2016-10" db="EMBL/GenBank/DDBJ databases">
        <authorList>
            <person name="Varghese N."/>
            <person name="Submissions S."/>
        </authorList>
    </citation>
    <scope>NUCLEOTIDE SEQUENCE [LARGE SCALE GENOMIC DNA]</scope>
    <source>
        <strain evidence="3">DSM 4771</strain>
    </source>
</reference>
<evidence type="ECO:0000313" key="3">
    <source>
        <dbReference type="Proteomes" id="UP000199225"/>
    </source>
</evidence>
<dbReference type="InterPro" id="IPR003593">
    <property type="entry name" value="AAA+_ATPase"/>
</dbReference>
<evidence type="ECO:0000313" key="2">
    <source>
        <dbReference type="EMBL" id="SDJ73514.1"/>
    </source>
</evidence>
<keyword evidence="3" id="KW-1185">Reference proteome</keyword>
<feature type="domain" description="AAA+ ATPase" evidence="1">
    <location>
        <begin position="239"/>
        <end position="498"/>
    </location>
</feature>
<evidence type="ECO:0000259" key="1">
    <source>
        <dbReference type="SMART" id="SM00382"/>
    </source>
</evidence>
<accession>A0A1G8W572</accession>
<protein>
    <submittedName>
        <fullName evidence="2">Uncharacterized conserved protein</fullName>
    </submittedName>
</protein>
<dbReference type="Pfam" id="PF09848">
    <property type="entry name" value="SLFN-g3_helicase"/>
    <property type="match status" value="1"/>
</dbReference>
<dbReference type="EMBL" id="FNEV01000013">
    <property type="protein sequence ID" value="SDJ73514.1"/>
    <property type="molecule type" value="Genomic_DNA"/>
</dbReference>
<dbReference type="SMART" id="SM00382">
    <property type="entry name" value="AAA"/>
    <property type="match status" value="1"/>
</dbReference>
<dbReference type="InterPro" id="IPR027417">
    <property type="entry name" value="P-loop_NTPase"/>
</dbReference>
<proteinExistence type="predicted"/>
<dbReference type="OrthoDB" id="3193269at2"/>
<dbReference type="InterPro" id="IPR018647">
    <property type="entry name" value="SLFN_3-like_DNA/RNA_helicase"/>
</dbReference>
<sequence length="604" mass="68551">MNCGWQGSIQEFLQLPYEVLEEALTTFVYGAGEPQHSEEELEKVQSQQRAWKDSYEKMQSILRSFDHVDGSIIFEYALIRGSGRRPDILLILPGQILVIECKSYNAVHAGEYMQTSLYVRDLQHYHSTIQASNVKVSGVLFLTNDQRADVLSIHRFQVYQASQRSLGSLISKLLRKGEAITADRFLSGTYQPSPSMLEAARSILNDEDLPRIKAVDSSNFEDVYDTVQDVIQVAQRTNTHHLVLVSGEPGAGKTFLGLQTAHNTSDSVYLSGNGPLVEVLQDTLNNKVFVQSLYGYKTDFLRYGRTPHEQVIIFDEAQRAWDAEKMGGAFSEPEVIIQIAKQNKPWSVVVGLIGNGQEIHLGEESGLPLWDAAIKEKEITVHAKHENRKFPNAAGYESRDHLHLNSSLRSHAALQYYAFIQALLEGDVEKALELKQPLQPQRYPIFVTDDLHKAKEYMSYLYKDDKKTFGIICASGVDRLKHVPVVPFGNRNELPKPATAYFNYPSSSFYCKNLNYAATEFQTQGLELDASIVHWDADLCWKEGQWHCKHTKRNARDPEQMKINAYRVLLTRGRDTTVIYLPNKPELKSTWDLFVHTLQIPILP</sequence>
<dbReference type="AlphaFoldDB" id="A0A1G8W572"/>
<organism evidence="2 3">
    <name type="scientific">Salimicrobium halophilum</name>
    <dbReference type="NCBI Taxonomy" id="86666"/>
    <lineage>
        <taxon>Bacteria</taxon>
        <taxon>Bacillati</taxon>
        <taxon>Bacillota</taxon>
        <taxon>Bacilli</taxon>
        <taxon>Bacillales</taxon>
        <taxon>Bacillaceae</taxon>
        <taxon>Salimicrobium</taxon>
    </lineage>
</organism>